<reference evidence="2 3" key="1">
    <citation type="submission" date="2016-10" db="EMBL/GenBank/DDBJ databases">
        <title>Genome sequence of the ascomycete fungus Penicillium subrubescens.</title>
        <authorList>
            <person name="De Vries R.P."/>
            <person name="Peng M."/>
            <person name="Dilokpimol A."/>
            <person name="Hilden K."/>
            <person name="Makela M.R."/>
            <person name="Grigoriev I."/>
            <person name="Riley R."/>
            <person name="Granchi Z."/>
        </authorList>
    </citation>
    <scope>NUCLEOTIDE SEQUENCE [LARGE SCALE GENOMIC DNA]</scope>
    <source>
        <strain evidence="2 3">CBS 132785</strain>
    </source>
</reference>
<feature type="chain" id="PRO_5012954009" description="Sexual development protein (LsdA)" evidence="1">
    <location>
        <begin position="20"/>
        <end position="372"/>
    </location>
</feature>
<dbReference type="Proteomes" id="UP000186955">
    <property type="component" value="Unassembled WGS sequence"/>
</dbReference>
<keyword evidence="1" id="KW-0732">Signal</keyword>
<dbReference type="AlphaFoldDB" id="A0A1Q5UJL2"/>
<evidence type="ECO:0008006" key="4">
    <source>
        <dbReference type="Google" id="ProtNLM"/>
    </source>
</evidence>
<evidence type="ECO:0000313" key="2">
    <source>
        <dbReference type="EMBL" id="OKP12643.1"/>
    </source>
</evidence>
<protein>
    <recommendedName>
        <fullName evidence="4">Sexual development protein (LsdA)</fullName>
    </recommendedName>
</protein>
<comment type="caution">
    <text evidence="2">The sequence shown here is derived from an EMBL/GenBank/DDBJ whole genome shotgun (WGS) entry which is preliminary data.</text>
</comment>
<name>A0A1Q5UJL2_9EURO</name>
<feature type="signal peptide" evidence="1">
    <location>
        <begin position="1"/>
        <end position="19"/>
    </location>
</feature>
<proteinExistence type="predicted"/>
<evidence type="ECO:0000313" key="3">
    <source>
        <dbReference type="Proteomes" id="UP000186955"/>
    </source>
</evidence>
<dbReference type="EMBL" id="MNBE01000183">
    <property type="protein sequence ID" value="OKP12643.1"/>
    <property type="molecule type" value="Genomic_DNA"/>
</dbReference>
<keyword evidence="3" id="KW-1185">Reference proteome</keyword>
<accession>A0A1Q5UJL2</accession>
<organism evidence="2 3">
    <name type="scientific">Penicillium subrubescens</name>
    <dbReference type="NCBI Taxonomy" id="1316194"/>
    <lineage>
        <taxon>Eukaryota</taxon>
        <taxon>Fungi</taxon>
        <taxon>Dikarya</taxon>
        <taxon>Ascomycota</taxon>
        <taxon>Pezizomycotina</taxon>
        <taxon>Eurotiomycetes</taxon>
        <taxon>Eurotiomycetidae</taxon>
        <taxon>Eurotiales</taxon>
        <taxon>Aspergillaceae</taxon>
        <taxon>Penicillium</taxon>
    </lineage>
</organism>
<gene>
    <name evidence="2" type="ORF">PENSUB_1736</name>
</gene>
<sequence>MRILDITVALSSLALFAAAAPAPFGKNQLPDGMPSPSPDQVKLIEQAAHGTLPNGPPPPVISSEGIVNLKLIAFNELFEVAFFNELITNITNKVEGYDIDEEEDHVKVLDALKAILAVCIKNVHIQISHSLTVLVFQQEELHALRANDALEHFKVNKIQPCEYTFPISDFKSAIALAATFTDVVLGTLQDVVERFALGRDVDLAREIASVIGQEGEQQGWFRASQGKIPSELPFLTTSDLNFAFTAIQDFVVPGSCPNINEIPLRTFEGLKILSTPGPQDQNITVQFNDPDHEADHSLWLTYINQQNLPIVEPLRFVSRNGKEVQAEALFPFEENEMNGLTIAAVTKSSGPFTDASSVAQWTLAGPGLIIVN</sequence>
<evidence type="ECO:0000256" key="1">
    <source>
        <dbReference type="SAM" id="SignalP"/>
    </source>
</evidence>